<dbReference type="PANTHER" id="PTHR38795">
    <property type="entry name" value="DUF6604 DOMAIN-CONTAINING PROTEIN"/>
    <property type="match status" value="1"/>
</dbReference>
<proteinExistence type="predicted"/>
<dbReference type="AlphaFoldDB" id="A0A8H4PFE6"/>
<sequence>MLPSTLFSVYQQYKKDTDSVASWLASTAKACGYSSDLLNSTVSQPKVAGRLKGKARKEAKKQQIPPQQNTPKYIIAIKDFIPLAEYICACTKPVISVPVSFTETINRVIHVRAGFGAQLAEEGAVPNAKADATHSFFVGVLEKVREVLRPRMPAETPPFVPFEDSGNKFDPLHVYEPSQEFLDAPDIVRPQNAKGDSTTYEAEPQKTMEDAMMAYMLMYQDLDKIRGRISSIWLSYQDGYVDVASAAIVTNTGIDLARNLMDQILPIFADHGGALRIGQQFSLWCAIQEGFDPEDILTWGPDGANEEVYDVADKTYFNASLLISSLVKCLSPKDVPLYQEGMFGTYDPKEDRSTMGGRAKFNEDQIILSEFFTEAAILARLVPGYPVEDEFTRGLREVDRTGEMPFYLVFAGQILLDIHHIIRDGAYDAFETLSTQTTTMDNDLQRHIDFHKDLKSDTWPASNDRALRDFQKTIKWLGQDPVFNAKQKIAQKLRQPITEAERHRVLVHSPIICGLLLYHFRAGMYDIGLAVANAWGSLTYSAHLYNALQHENLMVGRWEDMDVAYSLLGTSSFFVGDPPTNKEDYYKRFLLQMGYSASTFANIKGRRSNKKHQNLASRAGPRRIKEGAPVSYMFIERYYKKSGQVDLSPEHVDEIVSRSRFQEEKAFDEEDLVTLSLIDDPKELKRKRQLKQRKKAVDGAQLAPEELLRSLALALGAETLEFSFPYLILHRMAWVLLRAIKEECDPILRQLYTPAYLERESELPFMVGYIFMAAVENPDGKGDELLREAADAVNGMIAVDVGRFVLKMGRQLYDLRVEIEDDENEGSS</sequence>
<evidence type="ECO:0000259" key="1">
    <source>
        <dbReference type="Pfam" id="PF20253"/>
    </source>
</evidence>
<dbReference type="Proteomes" id="UP000554235">
    <property type="component" value="Unassembled WGS sequence"/>
</dbReference>
<gene>
    <name evidence="2" type="ORF">FALBO_2531</name>
</gene>
<evidence type="ECO:0000313" key="2">
    <source>
        <dbReference type="EMBL" id="KAF4470565.1"/>
    </source>
</evidence>
<keyword evidence="3" id="KW-1185">Reference proteome</keyword>
<dbReference type="Pfam" id="PF20253">
    <property type="entry name" value="DUF6604"/>
    <property type="match status" value="1"/>
</dbReference>
<dbReference type="OrthoDB" id="5238236at2759"/>
<dbReference type="EMBL" id="JAADYS010000326">
    <property type="protein sequence ID" value="KAF4470565.1"/>
    <property type="molecule type" value="Genomic_DNA"/>
</dbReference>
<name>A0A8H4PFE6_9HYPO</name>
<evidence type="ECO:0000313" key="3">
    <source>
        <dbReference type="Proteomes" id="UP000554235"/>
    </source>
</evidence>
<dbReference type="PANTHER" id="PTHR38795:SF1">
    <property type="entry name" value="DUF6604 DOMAIN-CONTAINING PROTEIN"/>
    <property type="match status" value="1"/>
</dbReference>
<accession>A0A8H4PFE6</accession>
<organism evidence="2 3">
    <name type="scientific">Fusarium albosuccineum</name>
    <dbReference type="NCBI Taxonomy" id="1237068"/>
    <lineage>
        <taxon>Eukaryota</taxon>
        <taxon>Fungi</taxon>
        <taxon>Dikarya</taxon>
        <taxon>Ascomycota</taxon>
        <taxon>Pezizomycotina</taxon>
        <taxon>Sordariomycetes</taxon>
        <taxon>Hypocreomycetidae</taxon>
        <taxon>Hypocreales</taxon>
        <taxon>Nectriaceae</taxon>
        <taxon>Fusarium</taxon>
        <taxon>Fusarium decemcellulare species complex</taxon>
    </lineage>
</organism>
<feature type="domain" description="DUF6604" evidence="1">
    <location>
        <begin position="11"/>
        <end position="265"/>
    </location>
</feature>
<reference evidence="2 3" key="1">
    <citation type="submission" date="2020-01" db="EMBL/GenBank/DDBJ databases">
        <title>Identification and distribution of gene clusters putatively required for synthesis of sphingolipid metabolism inhibitors in phylogenetically diverse species of the filamentous fungus Fusarium.</title>
        <authorList>
            <person name="Kim H.-S."/>
            <person name="Busman M."/>
            <person name="Brown D.W."/>
            <person name="Divon H."/>
            <person name="Uhlig S."/>
            <person name="Proctor R.H."/>
        </authorList>
    </citation>
    <scope>NUCLEOTIDE SEQUENCE [LARGE SCALE GENOMIC DNA]</scope>
    <source>
        <strain evidence="2 3">NRRL 20459</strain>
    </source>
</reference>
<comment type="caution">
    <text evidence="2">The sequence shown here is derived from an EMBL/GenBank/DDBJ whole genome shotgun (WGS) entry which is preliminary data.</text>
</comment>
<dbReference type="InterPro" id="IPR046539">
    <property type="entry name" value="DUF6604"/>
</dbReference>
<protein>
    <recommendedName>
        <fullName evidence="1">DUF6604 domain-containing protein</fullName>
    </recommendedName>
</protein>